<keyword evidence="1" id="KW-1133">Transmembrane helix</keyword>
<proteinExistence type="predicted"/>
<sequence>MAVVLPEPPALRKSALLSFLDCTALVSPRLPMTASMSLLILCLMMKKTMGRKKENLRKRKKGRKAMPPFRRIALEMKPKVLPK</sequence>
<protein>
    <submittedName>
        <fullName evidence="2">RalA binding protein 1</fullName>
    </submittedName>
</protein>
<keyword evidence="1" id="KW-0812">Transmembrane</keyword>
<name>A0A7J7YAP0_PIPKU</name>
<evidence type="ECO:0000313" key="2">
    <source>
        <dbReference type="EMBL" id="KAF6358904.1"/>
    </source>
</evidence>
<organism evidence="2 3">
    <name type="scientific">Pipistrellus kuhlii</name>
    <name type="common">Kuhl's pipistrelle</name>
    <dbReference type="NCBI Taxonomy" id="59472"/>
    <lineage>
        <taxon>Eukaryota</taxon>
        <taxon>Metazoa</taxon>
        <taxon>Chordata</taxon>
        <taxon>Craniata</taxon>
        <taxon>Vertebrata</taxon>
        <taxon>Euteleostomi</taxon>
        <taxon>Mammalia</taxon>
        <taxon>Eutheria</taxon>
        <taxon>Laurasiatheria</taxon>
        <taxon>Chiroptera</taxon>
        <taxon>Yangochiroptera</taxon>
        <taxon>Vespertilionidae</taxon>
        <taxon>Pipistrellus</taxon>
    </lineage>
</organism>
<keyword evidence="3" id="KW-1185">Reference proteome</keyword>
<dbReference type="Proteomes" id="UP000558488">
    <property type="component" value="Unassembled WGS sequence"/>
</dbReference>
<dbReference type="AlphaFoldDB" id="A0A7J7YAP0"/>
<keyword evidence="1" id="KW-0472">Membrane</keyword>
<feature type="transmembrane region" description="Helical" evidence="1">
    <location>
        <begin position="30"/>
        <end position="49"/>
    </location>
</feature>
<evidence type="ECO:0000256" key="1">
    <source>
        <dbReference type="SAM" id="Phobius"/>
    </source>
</evidence>
<accession>A0A7J7YAP0</accession>
<evidence type="ECO:0000313" key="3">
    <source>
        <dbReference type="Proteomes" id="UP000558488"/>
    </source>
</evidence>
<dbReference type="EMBL" id="JACAGB010000006">
    <property type="protein sequence ID" value="KAF6358904.1"/>
    <property type="molecule type" value="Genomic_DNA"/>
</dbReference>
<gene>
    <name evidence="2" type="ORF">mPipKuh1_014562</name>
</gene>
<reference evidence="2 3" key="1">
    <citation type="journal article" date="2020" name="Nature">
        <title>Six reference-quality genomes reveal evolution of bat adaptations.</title>
        <authorList>
            <person name="Jebb D."/>
            <person name="Huang Z."/>
            <person name="Pippel M."/>
            <person name="Hughes G.M."/>
            <person name="Lavrichenko K."/>
            <person name="Devanna P."/>
            <person name="Winkler S."/>
            <person name="Jermiin L.S."/>
            <person name="Skirmuntt E.C."/>
            <person name="Katzourakis A."/>
            <person name="Burkitt-Gray L."/>
            <person name="Ray D.A."/>
            <person name="Sullivan K.A.M."/>
            <person name="Roscito J.G."/>
            <person name="Kirilenko B.M."/>
            <person name="Davalos L.M."/>
            <person name="Corthals A.P."/>
            <person name="Power M.L."/>
            <person name="Jones G."/>
            <person name="Ransome R.D."/>
            <person name="Dechmann D.K.N."/>
            <person name="Locatelli A.G."/>
            <person name="Puechmaille S.J."/>
            <person name="Fedrigo O."/>
            <person name="Jarvis E.D."/>
            <person name="Hiller M."/>
            <person name="Vernes S.C."/>
            <person name="Myers E.W."/>
            <person name="Teeling E.C."/>
        </authorList>
    </citation>
    <scope>NUCLEOTIDE SEQUENCE [LARGE SCALE GENOMIC DNA]</scope>
    <source>
        <strain evidence="2">MPipKuh1</strain>
        <tissue evidence="2">Flight muscle</tissue>
    </source>
</reference>
<comment type="caution">
    <text evidence="2">The sequence shown here is derived from an EMBL/GenBank/DDBJ whole genome shotgun (WGS) entry which is preliminary data.</text>
</comment>